<keyword evidence="1" id="KW-0472">Membrane</keyword>
<evidence type="ECO:0000256" key="1">
    <source>
        <dbReference type="SAM" id="Phobius"/>
    </source>
</evidence>
<accession>A0A5J5EUV3</accession>
<dbReference type="InParanoid" id="A0A5J5EUV3"/>
<gene>
    <name evidence="2" type="ORF">FN846DRAFT_779395</name>
</gene>
<dbReference type="EMBL" id="VXIS01000104">
    <property type="protein sequence ID" value="KAA8904816.1"/>
    <property type="molecule type" value="Genomic_DNA"/>
</dbReference>
<organism evidence="2 3">
    <name type="scientific">Sphaerosporella brunnea</name>
    <dbReference type="NCBI Taxonomy" id="1250544"/>
    <lineage>
        <taxon>Eukaryota</taxon>
        <taxon>Fungi</taxon>
        <taxon>Dikarya</taxon>
        <taxon>Ascomycota</taxon>
        <taxon>Pezizomycotina</taxon>
        <taxon>Pezizomycetes</taxon>
        <taxon>Pezizales</taxon>
        <taxon>Pyronemataceae</taxon>
        <taxon>Sphaerosporella</taxon>
    </lineage>
</organism>
<keyword evidence="3" id="KW-1185">Reference proteome</keyword>
<dbReference type="Proteomes" id="UP000326924">
    <property type="component" value="Unassembled WGS sequence"/>
</dbReference>
<reference evidence="2 3" key="1">
    <citation type="submission" date="2019-09" db="EMBL/GenBank/DDBJ databases">
        <title>Draft genome of the ectomycorrhizal ascomycete Sphaerosporella brunnea.</title>
        <authorList>
            <consortium name="DOE Joint Genome Institute"/>
            <person name="Benucci G.M."/>
            <person name="Marozzi G."/>
            <person name="Antonielli L."/>
            <person name="Sanchez S."/>
            <person name="Marco P."/>
            <person name="Wang X."/>
            <person name="Falini L.B."/>
            <person name="Barry K."/>
            <person name="Haridas S."/>
            <person name="Lipzen A."/>
            <person name="Labutti K."/>
            <person name="Grigoriev I.V."/>
            <person name="Murat C."/>
            <person name="Martin F."/>
            <person name="Albertini E."/>
            <person name="Donnini D."/>
            <person name="Bonito G."/>
        </authorList>
    </citation>
    <scope>NUCLEOTIDE SEQUENCE [LARGE SCALE GENOMIC DNA]</scope>
    <source>
        <strain evidence="2 3">Sb_GMNB300</strain>
    </source>
</reference>
<protein>
    <submittedName>
        <fullName evidence="2">Uncharacterized protein</fullName>
    </submittedName>
</protein>
<dbReference type="OrthoDB" id="5397827at2759"/>
<feature type="transmembrane region" description="Helical" evidence="1">
    <location>
        <begin position="20"/>
        <end position="39"/>
    </location>
</feature>
<dbReference type="AlphaFoldDB" id="A0A5J5EUV3"/>
<evidence type="ECO:0000313" key="3">
    <source>
        <dbReference type="Proteomes" id="UP000326924"/>
    </source>
</evidence>
<name>A0A5J5EUV3_9PEZI</name>
<keyword evidence="1" id="KW-1133">Transmembrane helix</keyword>
<sequence length="144" mass="16528">MPSPDTWTYWALTSRQLHFYLSLGILFVLAGTVSVSNFLNTNEYGRQVQWDWHSPGESLRSFGKMWKASVEAESKRVAEARKRLVEDVEKRGEYRRAHGLEKAGEEGGFGDWAVRDKDMREHGKQVLVEQVLAEQTAKAEAEKR</sequence>
<keyword evidence="1" id="KW-0812">Transmembrane</keyword>
<proteinExistence type="predicted"/>
<evidence type="ECO:0000313" key="2">
    <source>
        <dbReference type="EMBL" id="KAA8904816.1"/>
    </source>
</evidence>
<comment type="caution">
    <text evidence="2">The sequence shown here is derived from an EMBL/GenBank/DDBJ whole genome shotgun (WGS) entry which is preliminary data.</text>
</comment>